<gene>
    <name evidence="1" type="ORF">GCM10011289_24980</name>
</gene>
<reference evidence="1" key="1">
    <citation type="journal article" date="2014" name="Int. J. Syst. Evol. Microbiol.">
        <title>Complete genome sequence of Corynebacterium casei LMG S-19264T (=DSM 44701T), isolated from a smear-ripened cheese.</title>
        <authorList>
            <consortium name="US DOE Joint Genome Institute (JGI-PGF)"/>
            <person name="Walter F."/>
            <person name="Albersmeier A."/>
            <person name="Kalinowski J."/>
            <person name="Ruckert C."/>
        </authorList>
    </citation>
    <scope>NUCLEOTIDE SEQUENCE</scope>
    <source>
        <strain evidence="1">KCTC 32182</strain>
    </source>
</reference>
<dbReference type="EMBL" id="BMYX01000014">
    <property type="protein sequence ID" value="GGY20384.1"/>
    <property type="molecule type" value="Genomic_DNA"/>
</dbReference>
<name>A0A918UB71_9NEIS</name>
<keyword evidence="2" id="KW-1185">Reference proteome</keyword>
<evidence type="ECO:0000313" key="1">
    <source>
        <dbReference type="EMBL" id="GGY20384.1"/>
    </source>
</evidence>
<dbReference type="AlphaFoldDB" id="A0A918UB71"/>
<comment type="caution">
    <text evidence="1">The sequence shown here is derived from an EMBL/GenBank/DDBJ whole genome shotgun (WGS) entry which is preliminary data.</text>
</comment>
<sequence>MKVKCIRLLDSAGREVEHSVWLALGQTYNVLSIFIDHDGKRSYAIVSHEREGEWPSMVSHQAECFEIVSTVVPSNWRTWIHNSSAIGISPVAWQDPSFNEGFFEHDPAIYPIFVREREIMLREDP</sequence>
<organism evidence="1 2">
    <name type="scientific">Paludibacterium paludis</name>
    <dbReference type="NCBI Taxonomy" id="1225769"/>
    <lineage>
        <taxon>Bacteria</taxon>
        <taxon>Pseudomonadati</taxon>
        <taxon>Pseudomonadota</taxon>
        <taxon>Betaproteobacteria</taxon>
        <taxon>Neisseriales</taxon>
        <taxon>Chromobacteriaceae</taxon>
        <taxon>Paludibacterium</taxon>
    </lineage>
</organism>
<protein>
    <submittedName>
        <fullName evidence="1">Uncharacterized protein</fullName>
    </submittedName>
</protein>
<evidence type="ECO:0000313" key="2">
    <source>
        <dbReference type="Proteomes" id="UP000645257"/>
    </source>
</evidence>
<proteinExistence type="predicted"/>
<dbReference type="Proteomes" id="UP000645257">
    <property type="component" value="Unassembled WGS sequence"/>
</dbReference>
<accession>A0A918UB71</accession>
<reference evidence="1" key="2">
    <citation type="submission" date="2020-09" db="EMBL/GenBank/DDBJ databases">
        <authorList>
            <person name="Sun Q."/>
            <person name="Kim S."/>
        </authorList>
    </citation>
    <scope>NUCLEOTIDE SEQUENCE</scope>
    <source>
        <strain evidence="1">KCTC 32182</strain>
    </source>
</reference>